<dbReference type="GO" id="GO:0005524">
    <property type="term" value="F:ATP binding"/>
    <property type="evidence" value="ECO:0007669"/>
    <property type="project" value="UniProtKB-UniRule"/>
</dbReference>
<dbReference type="Pfam" id="PF00069">
    <property type="entry name" value="Pkinase"/>
    <property type="match status" value="1"/>
</dbReference>
<dbReference type="InterPro" id="IPR008271">
    <property type="entry name" value="Ser/Thr_kinase_AS"/>
</dbReference>
<dbReference type="Proteomes" id="UP000316304">
    <property type="component" value="Unassembled WGS sequence"/>
</dbReference>
<keyword evidence="4 6" id="KW-0067">ATP-binding</keyword>
<dbReference type="InterPro" id="IPR017441">
    <property type="entry name" value="Protein_kinase_ATP_BS"/>
</dbReference>
<keyword evidence="1 8" id="KW-0808">Transferase</keyword>
<dbReference type="Gene3D" id="1.10.510.10">
    <property type="entry name" value="Transferase(Phosphotransferase) domain 1"/>
    <property type="match status" value="1"/>
</dbReference>
<evidence type="ECO:0000256" key="1">
    <source>
        <dbReference type="ARBA" id="ARBA00022679"/>
    </source>
</evidence>
<dbReference type="SUPFAM" id="SSF48452">
    <property type="entry name" value="TPR-like"/>
    <property type="match status" value="1"/>
</dbReference>
<dbReference type="InterPro" id="IPR011990">
    <property type="entry name" value="TPR-like_helical_dom_sf"/>
</dbReference>
<dbReference type="OrthoDB" id="9801841at2"/>
<dbReference type="RefSeq" id="WP_146596172.1">
    <property type="nucleotide sequence ID" value="NZ_SJPT01000007.1"/>
</dbReference>
<feature type="domain" description="Protein kinase" evidence="7">
    <location>
        <begin position="96"/>
        <end position="394"/>
    </location>
</feature>
<name>A0A5C6CC79_9BACT</name>
<sequence length="914" mass="98817">MDMNDLTAIELARLDAICLDYECALRAGNASSIDSVVEKQGGKYADLLRSELIAVRDEIAHAASAAQETTFSTFATPSVPADTKSSLAMGDQIGPYVLTNVLGQGGMGIVYQAMDMRLNRKVAIKMLAVERVSRDPQQLASLRERFEREARAVAALSHPNIVELFDVGISDSNPFAVMELLDGETLDLYLAKTNCDAETVRKIGAQVADALAVAHRSGVVHRDLKPQNIMVMRRKDDSLHSPVDSSDAAPHQTVMVKLFDFGLSRSAGVMFDNAVGGDKPHSDAQTREGVVMGTPGYMAPEQARGEVAGPAADIFALGCILFEAFYGKRAFDGATPTARYASTLEAVPDTDPVVRRSDLALADLISECLHKEIVKRPASAEEIALRLRQRGPMLNPIQQQSAAGYGAGVFVRRRFMELLAGGSLGGLAVGLAFPDPTESLRGINSLAVLSFTDTKGESTTLAVNAAGLPLGDQVVDRGDELAALLVNELSRLKDVNVTPFRPLVATKPEQFRHIGAELEVDALVTGSFKTIQIGQKSFDEIRLQIVSSRTGNQLWGQNFLSPSGESLLEQSRFASELATAVGRSLTSSDEELAPPHMGAFSCLVDGVSRADPDSPAGMRKALSCFQSARRQDKGYTAPIAGIALTSITLAGQSPSSESLELIQAARNSVSDALALDKKSIDARLANAMLLWQTLYRYDEAAAELDKLLIDAPNHWQVRHQYGLLELTRGNAENALRLLREATQLNPMSVIAKVDHARSYWFLGNIERAIVDAKRAQAREPENPHPRGLLIDIYEYRGQFDLAAAEHIDIEFGTRVTPETYFEKRRASVLEQHPYGPFGTLLNQAILDSRITGHVGDATLGELADATPPMLPLLLSGHPSFASARLLPRAAEILPERSVAIDSPWLGTRTIAARG</sequence>
<keyword evidence="9" id="KW-1185">Reference proteome</keyword>
<dbReference type="Gene3D" id="3.30.200.20">
    <property type="entry name" value="Phosphorylase Kinase, domain 1"/>
    <property type="match status" value="1"/>
</dbReference>
<evidence type="ECO:0000256" key="2">
    <source>
        <dbReference type="ARBA" id="ARBA00022741"/>
    </source>
</evidence>
<evidence type="ECO:0000256" key="5">
    <source>
        <dbReference type="PROSITE-ProRule" id="PRU00339"/>
    </source>
</evidence>
<dbReference type="AlphaFoldDB" id="A0A5C6CC79"/>
<dbReference type="GO" id="GO:0004674">
    <property type="term" value="F:protein serine/threonine kinase activity"/>
    <property type="evidence" value="ECO:0007669"/>
    <property type="project" value="UniProtKB-EC"/>
</dbReference>
<evidence type="ECO:0000256" key="4">
    <source>
        <dbReference type="ARBA" id="ARBA00022840"/>
    </source>
</evidence>
<dbReference type="CDD" id="cd14014">
    <property type="entry name" value="STKc_PknB_like"/>
    <property type="match status" value="1"/>
</dbReference>
<accession>A0A5C6CC79</accession>
<protein>
    <submittedName>
        <fullName evidence="8">Serine/threonine-protein kinase PknA</fullName>
        <ecNumber evidence="8">2.7.11.1</ecNumber>
    </submittedName>
</protein>
<dbReference type="SUPFAM" id="SSF56112">
    <property type="entry name" value="Protein kinase-like (PK-like)"/>
    <property type="match status" value="1"/>
</dbReference>
<feature type="binding site" evidence="6">
    <location>
        <position position="125"/>
    </location>
    <ligand>
        <name>ATP</name>
        <dbReference type="ChEBI" id="CHEBI:30616"/>
    </ligand>
</feature>
<organism evidence="8 9">
    <name type="scientific">Novipirellula galeiformis</name>
    <dbReference type="NCBI Taxonomy" id="2528004"/>
    <lineage>
        <taxon>Bacteria</taxon>
        <taxon>Pseudomonadati</taxon>
        <taxon>Planctomycetota</taxon>
        <taxon>Planctomycetia</taxon>
        <taxon>Pirellulales</taxon>
        <taxon>Pirellulaceae</taxon>
        <taxon>Novipirellula</taxon>
    </lineage>
</organism>
<feature type="repeat" description="TPR" evidence="5">
    <location>
        <begin position="715"/>
        <end position="748"/>
    </location>
</feature>
<evidence type="ECO:0000256" key="3">
    <source>
        <dbReference type="ARBA" id="ARBA00022777"/>
    </source>
</evidence>
<dbReference type="EC" id="2.7.11.1" evidence="8"/>
<dbReference type="SMART" id="SM00220">
    <property type="entry name" value="S_TKc"/>
    <property type="match status" value="1"/>
</dbReference>
<evidence type="ECO:0000259" key="7">
    <source>
        <dbReference type="PROSITE" id="PS50011"/>
    </source>
</evidence>
<keyword evidence="5" id="KW-0802">TPR repeat</keyword>
<evidence type="ECO:0000313" key="8">
    <source>
        <dbReference type="EMBL" id="TWU21044.1"/>
    </source>
</evidence>
<dbReference type="InterPro" id="IPR019734">
    <property type="entry name" value="TPR_rpt"/>
</dbReference>
<comment type="caution">
    <text evidence="8">The sequence shown here is derived from an EMBL/GenBank/DDBJ whole genome shotgun (WGS) entry which is preliminary data.</text>
</comment>
<proteinExistence type="predicted"/>
<dbReference type="Gene3D" id="1.25.40.10">
    <property type="entry name" value="Tetratricopeptide repeat domain"/>
    <property type="match status" value="1"/>
</dbReference>
<dbReference type="PROSITE" id="PS50011">
    <property type="entry name" value="PROTEIN_KINASE_DOM"/>
    <property type="match status" value="1"/>
</dbReference>
<dbReference type="PROSITE" id="PS50005">
    <property type="entry name" value="TPR"/>
    <property type="match status" value="1"/>
</dbReference>
<reference evidence="8 9" key="1">
    <citation type="submission" date="2019-02" db="EMBL/GenBank/DDBJ databases">
        <title>Deep-cultivation of Planctomycetes and their phenomic and genomic characterization uncovers novel biology.</title>
        <authorList>
            <person name="Wiegand S."/>
            <person name="Jogler M."/>
            <person name="Boedeker C."/>
            <person name="Pinto D."/>
            <person name="Vollmers J."/>
            <person name="Rivas-Marin E."/>
            <person name="Kohn T."/>
            <person name="Peeters S.H."/>
            <person name="Heuer A."/>
            <person name="Rast P."/>
            <person name="Oberbeckmann S."/>
            <person name="Bunk B."/>
            <person name="Jeske O."/>
            <person name="Meyerdierks A."/>
            <person name="Storesund J.E."/>
            <person name="Kallscheuer N."/>
            <person name="Luecker S."/>
            <person name="Lage O.M."/>
            <person name="Pohl T."/>
            <person name="Merkel B.J."/>
            <person name="Hornburger P."/>
            <person name="Mueller R.-W."/>
            <person name="Bruemmer F."/>
            <person name="Labrenz M."/>
            <person name="Spormann A.M."/>
            <person name="Op Den Camp H."/>
            <person name="Overmann J."/>
            <person name="Amann R."/>
            <person name="Jetten M.S.M."/>
            <person name="Mascher T."/>
            <person name="Medema M.H."/>
            <person name="Devos D.P."/>
            <person name="Kaster A.-K."/>
            <person name="Ovreas L."/>
            <person name="Rohde M."/>
            <person name="Galperin M.Y."/>
            <person name="Jogler C."/>
        </authorList>
    </citation>
    <scope>NUCLEOTIDE SEQUENCE [LARGE SCALE GENOMIC DNA]</scope>
    <source>
        <strain evidence="8 9">Pla52o</strain>
    </source>
</reference>
<evidence type="ECO:0000313" key="9">
    <source>
        <dbReference type="Proteomes" id="UP000316304"/>
    </source>
</evidence>
<keyword evidence="3 8" id="KW-0418">Kinase</keyword>
<dbReference type="PROSITE" id="PS00108">
    <property type="entry name" value="PROTEIN_KINASE_ST"/>
    <property type="match status" value="1"/>
</dbReference>
<evidence type="ECO:0000256" key="6">
    <source>
        <dbReference type="PROSITE-ProRule" id="PRU10141"/>
    </source>
</evidence>
<dbReference type="InterPro" id="IPR000719">
    <property type="entry name" value="Prot_kinase_dom"/>
</dbReference>
<dbReference type="PANTHER" id="PTHR43289:SF6">
    <property type="entry name" value="SERINE_THREONINE-PROTEIN KINASE NEKL-3"/>
    <property type="match status" value="1"/>
</dbReference>
<dbReference type="EMBL" id="SJPT01000007">
    <property type="protein sequence ID" value="TWU21044.1"/>
    <property type="molecule type" value="Genomic_DNA"/>
</dbReference>
<dbReference type="PROSITE" id="PS00107">
    <property type="entry name" value="PROTEIN_KINASE_ATP"/>
    <property type="match status" value="1"/>
</dbReference>
<dbReference type="PANTHER" id="PTHR43289">
    <property type="entry name" value="MITOGEN-ACTIVATED PROTEIN KINASE KINASE KINASE 20-RELATED"/>
    <property type="match status" value="1"/>
</dbReference>
<gene>
    <name evidence="8" type="primary">pknA_3</name>
    <name evidence="8" type="ORF">Pla52o_40760</name>
</gene>
<keyword evidence="2 6" id="KW-0547">Nucleotide-binding</keyword>
<dbReference type="InterPro" id="IPR011009">
    <property type="entry name" value="Kinase-like_dom_sf"/>
</dbReference>